<keyword evidence="3" id="KW-1185">Reference proteome</keyword>
<accession>A0A9W8GUJ0</accession>
<organism evidence="2 3">
    <name type="scientific">Coemansia pectinata</name>
    <dbReference type="NCBI Taxonomy" id="1052879"/>
    <lineage>
        <taxon>Eukaryota</taxon>
        <taxon>Fungi</taxon>
        <taxon>Fungi incertae sedis</taxon>
        <taxon>Zoopagomycota</taxon>
        <taxon>Kickxellomycotina</taxon>
        <taxon>Kickxellomycetes</taxon>
        <taxon>Kickxellales</taxon>
        <taxon>Kickxellaceae</taxon>
        <taxon>Coemansia</taxon>
    </lineage>
</organism>
<feature type="region of interest" description="Disordered" evidence="1">
    <location>
        <begin position="1"/>
        <end position="25"/>
    </location>
</feature>
<dbReference type="OrthoDB" id="61900at2759"/>
<evidence type="ECO:0000313" key="2">
    <source>
        <dbReference type="EMBL" id="KAJ2753265.1"/>
    </source>
</evidence>
<dbReference type="AlphaFoldDB" id="A0A9W8GUJ0"/>
<feature type="compositionally biased region" description="Low complexity" evidence="1">
    <location>
        <begin position="1"/>
        <end position="21"/>
    </location>
</feature>
<reference evidence="2" key="1">
    <citation type="submission" date="2022-07" db="EMBL/GenBank/DDBJ databases">
        <title>Phylogenomic reconstructions and comparative analyses of Kickxellomycotina fungi.</title>
        <authorList>
            <person name="Reynolds N.K."/>
            <person name="Stajich J.E."/>
            <person name="Barry K."/>
            <person name="Grigoriev I.V."/>
            <person name="Crous P."/>
            <person name="Smith M.E."/>
        </authorList>
    </citation>
    <scope>NUCLEOTIDE SEQUENCE</scope>
    <source>
        <strain evidence="2">BCRC 34297</strain>
    </source>
</reference>
<dbReference type="EMBL" id="JANBUH010000206">
    <property type="protein sequence ID" value="KAJ2753265.1"/>
    <property type="molecule type" value="Genomic_DNA"/>
</dbReference>
<evidence type="ECO:0000313" key="3">
    <source>
        <dbReference type="Proteomes" id="UP001140011"/>
    </source>
</evidence>
<proteinExistence type="predicted"/>
<protein>
    <submittedName>
        <fullName evidence="2">Uncharacterized protein</fullName>
    </submittedName>
</protein>
<gene>
    <name evidence="2" type="ORF">GGI19_003262</name>
</gene>
<evidence type="ECO:0000256" key="1">
    <source>
        <dbReference type="SAM" id="MobiDB-lite"/>
    </source>
</evidence>
<name>A0A9W8GUJ0_9FUNG</name>
<sequence length="283" mass="31833">MQSPSRNTNGNNSNSSSSAVSEQDTIRRTARVLRQLYQRETHWLSTRTSDQSLLLSQQDQLSLNEQLHYGEVAFVLLRLKPCAIIDFAGDRAQLADYISTVIEPTIRDLNALGAAAKSLATPDVQSRAADSNSAWYPRPFQLTCARINGQLASPEVASWTGAFVLYDEMWTESADWVKANLLDPLSTTVSEDTLARGLDYPGSLPTNNEDMLTIVPVSYLGRMKSESGEWMSDRWECLTSFVVLHHQLHQVALHRIRYEAVKMFDIEMQVTMDTSLIENLQMD</sequence>
<dbReference type="Proteomes" id="UP001140011">
    <property type="component" value="Unassembled WGS sequence"/>
</dbReference>
<comment type="caution">
    <text evidence="2">The sequence shown here is derived from an EMBL/GenBank/DDBJ whole genome shotgun (WGS) entry which is preliminary data.</text>
</comment>